<reference evidence="2 3" key="1">
    <citation type="submission" date="2018-02" db="EMBL/GenBank/DDBJ databases">
        <title>The genomes of Aspergillus section Nigri reveals drivers in fungal speciation.</title>
        <authorList>
            <consortium name="DOE Joint Genome Institute"/>
            <person name="Vesth T.C."/>
            <person name="Nybo J."/>
            <person name="Theobald S."/>
            <person name="Brandl J."/>
            <person name="Frisvad J.C."/>
            <person name="Nielsen K.F."/>
            <person name="Lyhne E.K."/>
            <person name="Kogle M.E."/>
            <person name="Kuo A."/>
            <person name="Riley R."/>
            <person name="Clum A."/>
            <person name="Nolan M."/>
            <person name="Lipzen A."/>
            <person name="Salamov A."/>
            <person name="Henrissat B."/>
            <person name="Wiebenga A."/>
            <person name="De vries R.P."/>
            <person name="Grigoriev I.V."/>
            <person name="Mortensen U.H."/>
            <person name="Andersen M.R."/>
            <person name="Baker S.E."/>
        </authorList>
    </citation>
    <scope>NUCLEOTIDE SEQUENCE [LARGE SCALE GENOMIC DNA]</scope>
    <source>
        <strain evidence="2 3">CBS 112811</strain>
    </source>
</reference>
<gene>
    <name evidence="2" type="ORF">BO85DRAFT_32464</name>
</gene>
<proteinExistence type="predicted"/>
<dbReference type="Proteomes" id="UP000249526">
    <property type="component" value="Unassembled WGS sequence"/>
</dbReference>
<protein>
    <submittedName>
        <fullName evidence="2">Uncharacterized protein</fullName>
    </submittedName>
</protein>
<feature type="transmembrane region" description="Helical" evidence="1">
    <location>
        <begin position="37"/>
        <end position="58"/>
    </location>
</feature>
<dbReference type="EMBL" id="KZ825063">
    <property type="protein sequence ID" value="RAH57115.1"/>
    <property type="molecule type" value="Genomic_DNA"/>
</dbReference>
<organism evidence="2 3">
    <name type="scientific">Aspergillus piperis CBS 112811</name>
    <dbReference type="NCBI Taxonomy" id="1448313"/>
    <lineage>
        <taxon>Eukaryota</taxon>
        <taxon>Fungi</taxon>
        <taxon>Dikarya</taxon>
        <taxon>Ascomycota</taxon>
        <taxon>Pezizomycotina</taxon>
        <taxon>Eurotiomycetes</taxon>
        <taxon>Eurotiomycetidae</taxon>
        <taxon>Eurotiales</taxon>
        <taxon>Aspergillaceae</taxon>
        <taxon>Aspergillus</taxon>
        <taxon>Aspergillus subgen. Circumdati</taxon>
    </lineage>
</organism>
<evidence type="ECO:0000313" key="3">
    <source>
        <dbReference type="Proteomes" id="UP000249526"/>
    </source>
</evidence>
<keyword evidence="1" id="KW-0812">Transmembrane</keyword>
<sequence>MIPVSVFPKQVNSSILFSLSFFIFSILFYFFFIFFFIFFIFIFFLFYFIFFLGLLFPVQVTKYLQQSFPAQSIVHCRLNQ</sequence>
<dbReference type="GeneID" id="37158831"/>
<keyword evidence="3" id="KW-1185">Reference proteome</keyword>
<dbReference type="RefSeq" id="XP_025515037.1">
    <property type="nucleotide sequence ID" value="XM_025655429.1"/>
</dbReference>
<keyword evidence="1" id="KW-0472">Membrane</keyword>
<feature type="transmembrane region" description="Helical" evidence="1">
    <location>
        <begin position="12"/>
        <end position="31"/>
    </location>
</feature>
<accession>A0A8G1R5E4</accession>
<name>A0A8G1R5E4_9EURO</name>
<dbReference type="AlphaFoldDB" id="A0A8G1R5E4"/>
<keyword evidence="1" id="KW-1133">Transmembrane helix</keyword>
<evidence type="ECO:0000256" key="1">
    <source>
        <dbReference type="SAM" id="Phobius"/>
    </source>
</evidence>
<evidence type="ECO:0000313" key="2">
    <source>
        <dbReference type="EMBL" id="RAH57115.1"/>
    </source>
</evidence>